<dbReference type="EMBL" id="FRAM01000005">
    <property type="protein sequence ID" value="SHK69804.1"/>
    <property type="molecule type" value="Genomic_DNA"/>
</dbReference>
<name>A0A1M6UKN6_9FLAO</name>
<sequence>MAKFDETLLSLIKKIIRDNLILNTGVGTIKSVGENTCVIEREDLPDLEDVRLNSIEGNFENSFLIFPSVGSEVLFLMVENAPEENCIVKYSEIDKVKITVAGASFEMSAGKFEFKNDNSDLKQILSKTFDRLNSAIITTPNGPGKFSQPDKQFFLDQKTNTEKLFK</sequence>
<gene>
    <name evidence="1" type="ORF">SAMN05444371_3358</name>
</gene>
<reference evidence="2" key="1">
    <citation type="submission" date="2016-11" db="EMBL/GenBank/DDBJ databases">
        <authorList>
            <person name="Varghese N."/>
            <person name="Submissions S."/>
        </authorList>
    </citation>
    <scope>NUCLEOTIDE SEQUENCE [LARGE SCALE GENOMIC DNA]</scope>
    <source>
        <strain evidence="2">DSM 18016</strain>
    </source>
</reference>
<dbReference type="OrthoDB" id="1151181at2"/>
<evidence type="ECO:0000313" key="1">
    <source>
        <dbReference type="EMBL" id="SHK69804.1"/>
    </source>
</evidence>
<dbReference type="RefSeq" id="WP_073000296.1">
    <property type="nucleotide sequence ID" value="NZ_FRAM01000005.1"/>
</dbReference>
<proteinExistence type="predicted"/>
<dbReference type="AlphaFoldDB" id="A0A1M6UKN6"/>
<keyword evidence="2" id="KW-1185">Reference proteome</keyword>
<organism evidence="1 2">
    <name type="scientific">Epilithonimonas mollis</name>
    <dbReference type="NCBI Taxonomy" id="216903"/>
    <lineage>
        <taxon>Bacteria</taxon>
        <taxon>Pseudomonadati</taxon>
        <taxon>Bacteroidota</taxon>
        <taxon>Flavobacteriia</taxon>
        <taxon>Flavobacteriales</taxon>
        <taxon>Weeksellaceae</taxon>
        <taxon>Chryseobacterium group</taxon>
        <taxon>Epilithonimonas</taxon>
    </lineage>
</organism>
<dbReference type="Proteomes" id="UP000184498">
    <property type="component" value="Unassembled WGS sequence"/>
</dbReference>
<protein>
    <submittedName>
        <fullName evidence="1">Uncharacterized protein</fullName>
    </submittedName>
</protein>
<evidence type="ECO:0000313" key="2">
    <source>
        <dbReference type="Proteomes" id="UP000184498"/>
    </source>
</evidence>
<dbReference type="STRING" id="216903.SAMN05444371_3358"/>
<accession>A0A1M6UKN6</accession>